<feature type="domain" description="CN hydrolase" evidence="2">
    <location>
        <begin position="1"/>
        <end position="246"/>
    </location>
</feature>
<evidence type="ECO:0000313" key="3">
    <source>
        <dbReference type="EMBL" id="OWK46876.1"/>
    </source>
</evidence>
<reference evidence="4" key="1">
    <citation type="submission" date="2017-06" db="EMBL/GenBank/DDBJ databases">
        <title>Genome analysis of Fimbriiglobus ruber SP5, the first member of the order Planctomycetales with confirmed chitinolytic capability.</title>
        <authorList>
            <person name="Ravin N.V."/>
            <person name="Rakitin A.L."/>
            <person name="Ivanova A.A."/>
            <person name="Beletsky A.V."/>
            <person name="Kulichevskaya I.S."/>
            <person name="Mardanov A.V."/>
            <person name="Dedysh S.N."/>
        </authorList>
    </citation>
    <scope>NUCLEOTIDE SEQUENCE [LARGE SCALE GENOMIC DNA]</scope>
    <source>
        <strain evidence="4">SP5</strain>
    </source>
</reference>
<dbReference type="Gene3D" id="3.60.110.10">
    <property type="entry name" value="Carbon-nitrogen hydrolase"/>
    <property type="match status" value="1"/>
</dbReference>
<proteinExistence type="predicted"/>
<dbReference type="GO" id="GO:0016811">
    <property type="term" value="F:hydrolase activity, acting on carbon-nitrogen (but not peptide) bonds, in linear amides"/>
    <property type="evidence" value="ECO:0007669"/>
    <property type="project" value="TreeGrafter"/>
</dbReference>
<sequence length="279" mass="30691">MRVGVCQLHSTVGDFDGNLAKVVSGLERAQRDRLDILCFPECYLTGYSDTAEAARAGAFALDSPQMMKILDKSTRFDSTFVDGFNEVRDGDLYNTAAVVHKGHVLGTYSKCTAYMPFHKQGRTFPVFERAGVRFGVVICSDGGYIEPARILATKGAKLILAPHYNYIGAAGLLGHFTTVRADHTARAVENGIHFVRANSVTVGKETGITRSEGVGYGDSYIIDPHGEVLVRSRRHVEDYFFADLDLTYADKNWGVGRSLFSHREFGKYLSEAASEALKK</sequence>
<protein>
    <submittedName>
        <fullName evidence="3">Nitrilase/cyanide hydratase and apolipoprotein N-acyltransferase</fullName>
    </submittedName>
</protein>
<dbReference type="Proteomes" id="UP000214646">
    <property type="component" value="Unassembled WGS sequence"/>
</dbReference>
<dbReference type="Pfam" id="PF00795">
    <property type="entry name" value="CN_hydrolase"/>
    <property type="match status" value="1"/>
</dbReference>
<dbReference type="PROSITE" id="PS50263">
    <property type="entry name" value="CN_HYDROLASE"/>
    <property type="match status" value="1"/>
</dbReference>
<dbReference type="InterPro" id="IPR036526">
    <property type="entry name" value="C-N_Hydrolase_sf"/>
</dbReference>
<organism evidence="3 4">
    <name type="scientific">Fimbriiglobus ruber</name>
    <dbReference type="NCBI Taxonomy" id="1908690"/>
    <lineage>
        <taxon>Bacteria</taxon>
        <taxon>Pseudomonadati</taxon>
        <taxon>Planctomycetota</taxon>
        <taxon>Planctomycetia</taxon>
        <taxon>Gemmatales</taxon>
        <taxon>Gemmataceae</taxon>
        <taxon>Fimbriiglobus</taxon>
    </lineage>
</organism>
<evidence type="ECO:0000313" key="4">
    <source>
        <dbReference type="Proteomes" id="UP000214646"/>
    </source>
</evidence>
<gene>
    <name evidence="3" type="ORF">FRUB_00575</name>
</gene>
<evidence type="ECO:0000256" key="1">
    <source>
        <dbReference type="ARBA" id="ARBA00022801"/>
    </source>
</evidence>
<dbReference type="EMBL" id="NIDE01000001">
    <property type="protein sequence ID" value="OWK46876.1"/>
    <property type="molecule type" value="Genomic_DNA"/>
</dbReference>
<dbReference type="RefSeq" id="WP_088252046.1">
    <property type="nucleotide sequence ID" value="NZ_NIDE01000001.1"/>
</dbReference>
<dbReference type="AlphaFoldDB" id="A0A225EA18"/>
<name>A0A225EA18_9BACT</name>
<dbReference type="OrthoDB" id="2826359at2"/>
<dbReference type="GO" id="GO:0016746">
    <property type="term" value="F:acyltransferase activity"/>
    <property type="evidence" value="ECO:0007669"/>
    <property type="project" value="UniProtKB-KW"/>
</dbReference>
<keyword evidence="3" id="KW-0808">Transferase</keyword>
<keyword evidence="4" id="KW-1185">Reference proteome</keyword>
<dbReference type="PANTHER" id="PTHR43674">
    <property type="entry name" value="NITRILASE C965.09-RELATED"/>
    <property type="match status" value="1"/>
</dbReference>
<evidence type="ECO:0000259" key="2">
    <source>
        <dbReference type="PROSITE" id="PS50263"/>
    </source>
</evidence>
<accession>A0A225EA18</accession>
<keyword evidence="3" id="KW-0012">Acyltransferase</keyword>
<dbReference type="InterPro" id="IPR050345">
    <property type="entry name" value="Aliph_Amidase/BUP"/>
</dbReference>
<dbReference type="CDD" id="cd07197">
    <property type="entry name" value="nitrilase"/>
    <property type="match status" value="1"/>
</dbReference>
<dbReference type="PANTHER" id="PTHR43674:SF2">
    <property type="entry name" value="BETA-UREIDOPROPIONASE"/>
    <property type="match status" value="1"/>
</dbReference>
<dbReference type="InterPro" id="IPR003010">
    <property type="entry name" value="C-N_Hydrolase"/>
</dbReference>
<comment type="caution">
    <text evidence="3">The sequence shown here is derived from an EMBL/GenBank/DDBJ whole genome shotgun (WGS) entry which is preliminary data.</text>
</comment>
<keyword evidence="1" id="KW-0378">Hydrolase</keyword>
<dbReference type="SUPFAM" id="SSF56317">
    <property type="entry name" value="Carbon-nitrogen hydrolase"/>
    <property type="match status" value="1"/>
</dbReference>
<keyword evidence="3" id="KW-0449">Lipoprotein</keyword>